<evidence type="ECO:0000313" key="2">
    <source>
        <dbReference type="Proteomes" id="UP001164539"/>
    </source>
</evidence>
<proteinExistence type="predicted"/>
<name>A0ACC1XX20_MELAZ</name>
<dbReference type="Proteomes" id="UP001164539">
    <property type="component" value="Chromosome 7"/>
</dbReference>
<organism evidence="1 2">
    <name type="scientific">Melia azedarach</name>
    <name type="common">Chinaberry tree</name>
    <dbReference type="NCBI Taxonomy" id="155640"/>
    <lineage>
        <taxon>Eukaryota</taxon>
        <taxon>Viridiplantae</taxon>
        <taxon>Streptophyta</taxon>
        <taxon>Embryophyta</taxon>
        <taxon>Tracheophyta</taxon>
        <taxon>Spermatophyta</taxon>
        <taxon>Magnoliopsida</taxon>
        <taxon>eudicotyledons</taxon>
        <taxon>Gunneridae</taxon>
        <taxon>Pentapetalae</taxon>
        <taxon>rosids</taxon>
        <taxon>malvids</taxon>
        <taxon>Sapindales</taxon>
        <taxon>Meliaceae</taxon>
        <taxon>Melia</taxon>
    </lineage>
</organism>
<sequence length="433" mass="48766">MASSSAFFIFFFFLALSFSIGRAQVPVSETFKFVNEGLSWGGFDEYDSYVRALDILNPPFQLAFYNTTPNAHTLALLVGNTVQRMPDSYWVWEANRGKPVGEKATFSLGTDGNLVLAEANGTVVWQTNTANKGVVGFKLLPNGNMVLHDSKGQFVWQSFDYPTDTLLVGQSLVVGGRNKLVSRASAKENVYGSYSFVLEYPGFALYYKSKNSPHAARYFTSAKYYSFSVTPNNATFVSVKAFLGYGLFLSMPGGFDYTFTMLNYNSTYSFIRLGMDGNLRIYTLYTEDDKWGEPQVTFTVLDRESFWADECTLPEKCGTFGLCEDNQCVACPTEKGLLGWSKDCAPKKITSCSQKHDVHYYKVEGVEHFLSRYTKGKSPIRAEDCEKKCTKDCKCMGYFYFEEESKCWIVYDLNTLTKSPNSTHVGYIKVPKE</sequence>
<dbReference type="EMBL" id="CM051400">
    <property type="protein sequence ID" value="KAJ4715482.1"/>
    <property type="molecule type" value="Genomic_DNA"/>
</dbReference>
<reference evidence="1 2" key="1">
    <citation type="journal article" date="2023" name="Science">
        <title>Complex scaffold remodeling in plant triterpene biosynthesis.</title>
        <authorList>
            <person name="De La Pena R."/>
            <person name="Hodgson H."/>
            <person name="Liu J.C."/>
            <person name="Stephenson M.J."/>
            <person name="Martin A.C."/>
            <person name="Owen C."/>
            <person name="Harkess A."/>
            <person name="Leebens-Mack J."/>
            <person name="Jimenez L.E."/>
            <person name="Osbourn A."/>
            <person name="Sattely E.S."/>
        </authorList>
    </citation>
    <scope>NUCLEOTIDE SEQUENCE [LARGE SCALE GENOMIC DNA]</scope>
    <source>
        <strain evidence="2">cv. JPN11</strain>
        <tissue evidence="1">Leaf</tissue>
    </source>
</reference>
<comment type="caution">
    <text evidence="1">The sequence shown here is derived from an EMBL/GenBank/DDBJ whole genome shotgun (WGS) entry which is preliminary data.</text>
</comment>
<keyword evidence="2" id="KW-1185">Reference proteome</keyword>
<protein>
    <submittedName>
        <fullName evidence="1">Epidermis-specific secreted glycoprotein EP1</fullName>
    </submittedName>
</protein>
<accession>A0ACC1XX20</accession>
<gene>
    <name evidence="1" type="ORF">OWV82_013837</name>
</gene>
<evidence type="ECO:0000313" key="1">
    <source>
        <dbReference type="EMBL" id="KAJ4715482.1"/>
    </source>
</evidence>